<reference evidence="5" key="2">
    <citation type="submission" date="2022-09" db="EMBL/GenBank/DDBJ databases">
        <title>Aerococcus urinae taxonomy study.</title>
        <authorList>
            <person name="Christensen J."/>
            <person name="Senneby E."/>
        </authorList>
    </citation>
    <scope>NUCLEOTIDE SEQUENCE</scope>
    <source>
        <strain evidence="5">NLD-066-U95</strain>
    </source>
</reference>
<evidence type="ECO:0000313" key="8">
    <source>
        <dbReference type="Proteomes" id="UP001069145"/>
    </source>
</evidence>
<evidence type="ECO:0000313" key="5">
    <source>
        <dbReference type="EMBL" id="MCY3053677.1"/>
    </source>
</evidence>
<dbReference type="Gene3D" id="1.10.10.60">
    <property type="entry name" value="Homeodomain-like"/>
    <property type="match status" value="2"/>
</dbReference>
<dbReference type="RefSeq" id="WP_060777813.1">
    <property type="nucleotide sequence ID" value="NZ_CAJHLF010000001.1"/>
</dbReference>
<proteinExistence type="predicted"/>
<evidence type="ECO:0000259" key="4">
    <source>
        <dbReference type="PROSITE" id="PS01124"/>
    </source>
</evidence>
<evidence type="ECO:0000313" key="7">
    <source>
        <dbReference type="Proteomes" id="UP000594771"/>
    </source>
</evidence>
<dbReference type="Pfam" id="PF12833">
    <property type="entry name" value="HTH_18"/>
    <property type="match status" value="1"/>
</dbReference>
<dbReference type="GO" id="GO:0043565">
    <property type="term" value="F:sequence-specific DNA binding"/>
    <property type="evidence" value="ECO:0007669"/>
    <property type="project" value="InterPro"/>
</dbReference>
<feature type="domain" description="HTH araC/xylS-type" evidence="4">
    <location>
        <begin position="179"/>
        <end position="276"/>
    </location>
</feature>
<organism evidence="6 7">
    <name type="scientific">Aerococcus urinae</name>
    <dbReference type="NCBI Taxonomy" id="1376"/>
    <lineage>
        <taxon>Bacteria</taxon>
        <taxon>Bacillati</taxon>
        <taxon>Bacillota</taxon>
        <taxon>Bacilli</taxon>
        <taxon>Lactobacillales</taxon>
        <taxon>Aerococcaceae</taxon>
        <taxon>Aerococcus</taxon>
    </lineage>
</organism>
<name>A0A0X8FDG3_9LACT</name>
<dbReference type="SMART" id="SM00342">
    <property type="entry name" value="HTH_ARAC"/>
    <property type="match status" value="1"/>
</dbReference>
<reference evidence="6 7" key="1">
    <citation type="submission" date="2020-12" db="EMBL/GenBank/DDBJ databases">
        <title>FDA dAtabase for Regulatory Grade micrObial Sequences (FDA-ARGOS): Supporting development and validation of Infectious Disease Dx tests.</title>
        <authorList>
            <person name="Sproer C."/>
            <person name="Gronow S."/>
            <person name="Severitt S."/>
            <person name="Schroder I."/>
            <person name="Tallon L."/>
            <person name="Sadzewicz L."/>
            <person name="Zhao X."/>
            <person name="Boylan J."/>
            <person name="Ott S."/>
            <person name="Bowen H."/>
            <person name="Vavikolanu K."/>
            <person name="Mehta A."/>
            <person name="Aluvathingal J."/>
            <person name="Nadendla S."/>
            <person name="Lowell S."/>
            <person name="Myers T."/>
            <person name="Yan Y."/>
            <person name="Sichtig H."/>
        </authorList>
    </citation>
    <scope>NUCLEOTIDE SEQUENCE [LARGE SCALE GENOMIC DNA]</scope>
    <source>
        <strain evidence="6 7">FDAARGOS_911</strain>
    </source>
</reference>
<dbReference type="PROSITE" id="PS01124">
    <property type="entry name" value="HTH_ARAC_FAMILY_2"/>
    <property type="match status" value="1"/>
</dbReference>
<evidence type="ECO:0000256" key="1">
    <source>
        <dbReference type="ARBA" id="ARBA00023015"/>
    </source>
</evidence>
<dbReference type="AlphaFoldDB" id="A0A0X8FDG3"/>
<evidence type="ECO:0000256" key="3">
    <source>
        <dbReference type="ARBA" id="ARBA00023163"/>
    </source>
</evidence>
<dbReference type="EMBL" id="JAOTML010000007">
    <property type="protein sequence ID" value="MCY3053677.1"/>
    <property type="molecule type" value="Genomic_DNA"/>
</dbReference>
<accession>A0A0X8FDG3</accession>
<dbReference type="OrthoDB" id="2211832at2"/>
<dbReference type="Proteomes" id="UP000594771">
    <property type="component" value="Chromosome"/>
</dbReference>
<keyword evidence="1" id="KW-0805">Transcription regulation</keyword>
<evidence type="ECO:0000313" key="6">
    <source>
        <dbReference type="EMBL" id="QPS01352.1"/>
    </source>
</evidence>
<evidence type="ECO:0000256" key="2">
    <source>
        <dbReference type="ARBA" id="ARBA00023125"/>
    </source>
</evidence>
<dbReference type="PANTHER" id="PTHR43280">
    <property type="entry name" value="ARAC-FAMILY TRANSCRIPTIONAL REGULATOR"/>
    <property type="match status" value="1"/>
</dbReference>
<dbReference type="SUPFAM" id="SSF46689">
    <property type="entry name" value="Homeodomain-like"/>
    <property type="match status" value="2"/>
</dbReference>
<dbReference type="GO" id="GO:0003700">
    <property type="term" value="F:DNA-binding transcription factor activity"/>
    <property type="evidence" value="ECO:0007669"/>
    <property type="project" value="InterPro"/>
</dbReference>
<sequence length="276" mass="32521">MSLLSVPYRIKVTALKKDNLLTYNRSLYHRQEMLFSQKALEIQTPNQSLTLQSQQVVSLPANIRVNFKTDKIDKDQEHLGFLLAIGDPYLEAVSDSFIATPEINQLFSKMQILSVDRHDWKYLNQVLTEMNQTQSYAKTQLQQKRLFALTCQLLVDCCHLFEQKHLHPHIRDQRYELATAIAQFIDSHLAEDLPLSLISKRFGYSSSTLNRLFEEFYHSTLHQYIINKRLNRAQELISQGESIQNTWQKVGFNDYSSFYRAFKKHYHYPPHDLRKH</sequence>
<keyword evidence="2" id="KW-0238">DNA-binding</keyword>
<dbReference type="EMBL" id="CP065662">
    <property type="protein sequence ID" value="QPS01352.1"/>
    <property type="molecule type" value="Genomic_DNA"/>
</dbReference>
<dbReference type="KEGG" id="aun:AWM73_01775"/>
<protein>
    <submittedName>
        <fullName evidence="5">AraC family transcriptional regulator</fullName>
    </submittedName>
    <submittedName>
        <fullName evidence="6">Helix-turn-helix transcriptional regulator</fullName>
    </submittedName>
</protein>
<dbReference type="GeneID" id="35767472"/>
<gene>
    <name evidence="6" type="ORF">I6G68_08275</name>
    <name evidence="5" type="ORF">ODY43_06715</name>
</gene>
<dbReference type="PANTHER" id="PTHR43280:SF31">
    <property type="entry name" value="TRANSCRIPTIONAL REGULATORY PROTEIN"/>
    <property type="match status" value="1"/>
</dbReference>
<keyword evidence="3" id="KW-0804">Transcription</keyword>
<dbReference type="InterPro" id="IPR018060">
    <property type="entry name" value="HTH_AraC"/>
</dbReference>
<dbReference type="Proteomes" id="UP001069145">
    <property type="component" value="Unassembled WGS sequence"/>
</dbReference>
<keyword evidence="8" id="KW-1185">Reference proteome</keyword>
<dbReference type="InterPro" id="IPR009057">
    <property type="entry name" value="Homeodomain-like_sf"/>
</dbReference>